<dbReference type="RefSeq" id="WP_285573413.1">
    <property type="nucleotide sequence ID" value="NZ_BSDE01000002.1"/>
</dbReference>
<gene>
    <name evidence="4" type="primary">ftsZ</name>
    <name evidence="10" type="ORF">GETHLI_15020</name>
</gene>
<evidence type="ECO:0000256" key="3">
    <source>
        <dbReference type="ARBA" id="ARBA00023134"/>
    </source>
</evidence>
<keyword evidence="11" id="KW-1185">Reference proteome</keyword>
<feature type="binding site" evidence="4">
    <location>
        <begin position="112"/>
        <end position="114"/>
    </location>
    <ligand>
        <name>GTP</name>
        <dbReference type="ChEBI" id="CHEBI:37565"/>
    </ligand>
</feature>
<keyword evidence="4 6" id="KW-0132">Cell division</keyword>
<keyword evidence="3 4" id="KW-0342">GTP-binding</keyword>
<evidence type="ECO:0000259" key="8">
    <source>
        <dbReference type="SMART" id="SM00864"/>
    </source>
</evidence>
<dbReference type="SMART" id="SM00865">
    <property type="entry name" value="Tubulin_C"/>
    <property type="match status" value="1"/>
</dbReference>
<dbReference type="InterPro" id="IPR003008">
    <property type="entry name" value="Tubulin_FtsZ_GTPase"/>
</dbReference>
<dbReference type="SUPFAM" id="SSF55307">
    <property type="entry name" value="Tubulin C-terminal domain-like"/>
    <property type="match status" value="1"/>
</dbReference>
<proteinExistence type="inferred from homology"/>
<name>A0ABQ5QDS5_9BACT</name>
<dbReference type="InterPro" id="IPR018316">
    <property type="entry name" value="Tubulin/FtsZ_2-layer-sand-dom"/>
</dbReference>
<dbReference type="InterPro" id="IPR020805">
    <property type="entry name" value="Cell_div_FtsZ_CS"/>
</dbReference>
<comment type="function">
    <text evidence="4 6">Essential cell division protein that forms a contractile ring structure (Z ring) at the future cell division site. The regulation of the ring assembly controls the timing and the location of cell division. One of the functions of the FtsZ ring is to recruit other cell division proteins to the septum to produce a new cell wall between the dividing cells. Binds GTP and shows GTPase activity.</text>
</comment>
<dbReference type="Pfam" id="PF00091">
    <property type="entry name" value="Tubulin"/>
    <property type="match status" value="1"/>
</dbReference>
<evidence type="ECO:0000313" key="11">
    <source>
        <dbReference type="Proteomes" id="UP001165069"/>
    </source>
</evidence>
<dbReference type="InterPro" id="IPR024757">
    <property type="entry name" value="FtsZ_C"/>
</dbReference>
<dbReference type="NCBIfam" id="TIGR00065">
    <property type="entry name" value="ftsZ"/>
    <property type="match status" value="1"/>
</dbReference>
<dbReference type="Gene3D" id="3.40.50.1440">
    <property type="entry name" value="Tubulin/FtsZ, GTPase domain"/>
    <property type="match status" value="1"/>
</dbReference>
<dbReference type="PANTHER" id="PTHR30314:SF3">
    <property type="entry name" value="MITOCHONDRIAL DIVISION PROTEIN FSZA"/>
    <property type="match status" value="1"/>
</dbReference>
<evidence type="ECO:0000256" key="1">
    <source>
        <dbReference type="ARBA" id="ARBA00009690"/>
    </source>
</evidence>
<feature type="region of interest" description="Disordered" evidence="7">
    <location>
        <begin position="372"/>
        <end position="393"/>
    </location>
</feature>
<evidence type="ECO:0000313" key="10">
    <source>
        <dbReference type="EMBL" id="GLH73000.1"/>
    </source>
</evidence>
<evidence type="ECO:0000256" key="7">
    <source>
        <dbReference type="SAM" id="MobiDB-lite"/>
    </source>
</evidence>
<dbReference type="InterPro" id="IPR045061">
    <property type="entry name" value="FtsZ/CetZ"/>
</dbReference>
<reference evidence="10 11" key="1">
    <citation type="journal article" date="2023" name="Antonie Van Leeuwenhoek">
        <title>Mesoterricola silvestris gen. nov., sp. nov., Mesoterricola sediminis sp. nov., Geothrix oryzae sp. nov., Geothrix edaphica sp. nov., Geothrix rubra sp. nov., and Geothrix limicola sp. nov., six novel members of Acidobacteriota isolated from soils.</title>
        <authorList>
            <person name="Itoh H."/>
            <person name="Sugisawa Y."/>
            <person name="Mise K."/>
            <person name="Xu Z."/>
            <person name="Kuniyasu M."/>
            <person name="Ushijima N."/>
            <person name="Kawano K."/>
            <person name="Kobayashi E."/>
            <person name="Shiratori Y."/>
            <person name="Masuda Y."/>
            <person name="Senoo K."/>
        </authorList>
    </citation>
    <scope>NUCLEOTIDE SEQUENCE [LARGE SCALE GENOMIC DNA]</scope>
    <source>
        <strain evidence="10 11">Red804</strain>
    </source>
</reference>
<feature type="binding site" evidence="4">
    <location>
        <position position="147"/>
    </location>
    <ligand>
        <name>GTP</name>
        <dbReference type="ChEBI" id="CHEBI:37565"/>
    </ligand>
</feature>
<accession>A0ABQ5QDS5</accession>
<dbReference type="PRINTS" id="PR00423">
    <property type="entry name" value="CELLDVISFTSZ"/>
</dbReference>
<comment type="similarity">
    <text evidence="1 4 6">Belongs to the FtsZ family.</text>
</comment>
<feature type="binding site" evidence="4">
    <location>
        <position position="191"/>
    </location>
    <ligand>
        <name>GTP</name>
        <dbReference type="ChEBI" id="CHEBI:37565"/>
    </ligand>
</feature>
<keyword evidence="4" id="KW-0963">Cytoplasm</keyword>
<evidence type="ECO:0000256" key="6">
    <source>
        <dbReference type="RuleBase" id="RU000631"/>
    </source>
</evidence>
<keyword evidence="4 6" id="KW-0717">Septation</keyword>
<feature type="binding site" evidence="4">
    <location>
        <position position="143"/>
    </location>
    <ligand>
        <name>GTP</name>
        <dbReference type="ChEBI" id="CHEBI:37565"/>
    </ligand>
</feature>
<dbReference type="Proteomes" id="UP001165069">
    <property type="component" value="Unassembled WGS sequence"/>
</dbReference>
<dbReference type="PANTHER" id="PTHR30314">
    <property type="entry name" value="CELL DIVISION PROTEIN FTSZ-RELATED"/>
    <property type="match status" value="1"/>
</dbReference>
<evidence type="ECO:0000256" key="5">
    <source>
        <dbReference type="NCBIfam" id="TIGR00065"/>
    </source>
</evidence>
<evidence type="ECO:0000256" key="2">
    <source>
        <dbReference type="ARBA" id="ARBA00022741"/>
    </source>
</evidence>
<sequence length="419" mass="43351">MSETPFLPCPHSLPGANIKVLGVGGAGCNAINRMIEGGVTGVQFIAMNTDQQSLALSKAHLKLPLGPQSSRGLGAGGSAERGAVAAEESRDEVLAALQGADMIFITAGMGGGTGTGAAPVLASYARELGALTVAVVITPFAWEGRKKGDLALAGLSNLRDTADTVIVVSNERLKNVCDARVTMKEAFRVADGVLIQGVRGIADLILKPGIINGDFADVEAVLRNGGEALIGTGAGRGEEAVMDALRKALACPLLERAQSGAASNVMVSITADWEVMEASAIETAMNYLQDHYSGRPDIKACTVEGEGMEDRVLVTVLASGFDQEERLLEERRISLHLGAPADTGPIQGYTAAMPIQSQPLPPNVVSGRVYGEVPAGEQGPTPTRLLPQAPTPSGELAGAADDLHVPAIMRLGQGRLPIE</sequence>
<feature type="domain" description="Tubulin/FtsZ 2-layer sandwich" evidence="9">
    <location>
        <begin position="211"/>
        <end position="330"/>
    </location>
</feature>
<keyword evidence="2 4" id="KW-0547">Nucleotide-binding</keyword>
<dbReference type="SMART" id="SM00864">
    <property type="entry name" value="Tubulin"/>
    <property type="match status" value="1"/>
</dbReference>
<comment type="caution">
    <text evidence="10">The sequence shown here is derived from an EMBL/GenBank/DDBJ whole genome shotgun (WGS) entry which is preliminary data.</text>
</comment>
<dbReference type="EMBL" id="BSDE01000002">
    <property type="protein sequence ID" value="GLH73000.1"/>
    <property type="molecule type" value="Genomic_DNA"/>
</dbReference>
<dbReference type="CDD" id="cd02201">
    <property type="entry name" value="FtsZ_type1"/>
    <property type="match status" value="1"/>
</dbReference>
<dbReference type="InterPro" id="IPR000158">
    <property type="entry name" value="Cell_div_FtsZ"/>
</dbReference>
<protein>
    <recommendedName>
        <fullName evidence="4 5">Cell division protein FtsZ</fullName>
    </recommendedName>
</protein>
<comment type="subunit">
    <text evidence="4">Homodimer. Polymerizes to form a dynamic ring structure in a strictly GTP-dependent manner. Interacts directly with several other division proteins.</text>
</comment>
<dbReference type="InterPro" id="IPR008280">
    <property type="entry name" value="Tub_FtsZ_C"/>
</dbReference>
<evidence type="ECO:0000256" key="4">
    <source>
        <dbReference type="HAMAP-Rule" id="MF_00909"/>
    </source>
</evidence>
<keyword evidence="4 6" id="KW-0131">Cell cycle</keyword>
<organism evidence="10 11">
    <name type="scientific">Geothrix limicola</name>
    <dbReference type="NCBI Taxonomy" id="2927978"/>
    <lineage>
        <taxon>Bacteria</taxon>
        <taxon>Pseudomonadati</taxon>
        <taxon>Acidobacteriota</taxon>
        <taxon>Holophagae</taxon>
        <taxon>Holophagales</taxon>
        <taxon>Holophagaceae</taxon>
        <taxon>Geothrix</taxon>
    </lineage>
</organism>
<dbReference type="Pfam" id="PF12327">
    <property type="entry name" value="FtsZ_C"/>
    <property type="match status" value="1"/>
</dbReference>
<dbReference type="HAMAP" id="MF_00909">
    <property type="entry name" value="FtsZ"/>
    <property type="match status" value="1"/>
</dbReference>
<dbReference type="InterPro" id="IPR036525">
    <property type="entry name" value="Tubulin/FtsZ_GTPase_sf"/>
</dbReference>
<evidence type="ECO:0000259" key="9">
    <source>
        <dbReference type="SMART" id="SM00865"/>
    </source>
</evidence>
<feature type="binding site" evidence="4">
    <location>
        <begin position="25"/>
        <end position="29"/>
    </location>
    <ligand>
        <name>GTP</name>
        <dbReference type="ChEBI" id="CHEBI:37565"/>
    </ligand>
</feature>
<dbReference type="PROSITE" id="PS01135">
    <property type="entry name" value="FTSZ_2"/>
    <property type="match status" value="1"/>
</dbReference>
<feature type="domain" description="Tubulin/FtsZ GTPase" evidence="8">
    <location>
        <begin position="17"/>
        <end position="209"/>
    </location>
</feature>
<comment type="subcellular location">
    <subcellularLocation>
        <location evidence="4">Cytoplasm</location>
    </subcellularLocation>
    <text evidence="4">Assembles at midcell at the inner surface of the cytoplasmic membrane.</text>
</comment>
<dbReference type="SUPFAM" id="SSF52490">
    <property type="entry name" value="Tubulin nucleotide-binding domain-like"/>
    <property type="match status" value="1"/>
</dbReference>